<proteinExistence type="predicted"/>
<evidence type="ECO:0000313" key="4">
    <source>
        <dbReference type="Proteomes" id="UP000252795"/>
    </source>
</evidence>
<reference evidence="3 4" key="1">
    <citation type="submission" date="2018-07" db="EMBL/GenBank/DDBJ databases">
        <title>Freshwater and sediment microbial communities from various areas in North America, analyzing microbe dynamics in response to fracking.</title>
        <authorList>
            <person name="Lamendella R."/>
        </authorList>
    </citation>
    <scope>NUCLEOTIDE SEQUENCE [LARGE SCALE GENOMIC DNA]</scope>
    <source>
        <strain evidence="3 4">114E</strain>
        <strain evidence="2 5">114E_o</strain>
    </source>
</reference>
<evidence type="ECO:0000313" key="2">
    <source>
        <dbReference type="EMBL" id="RBP68567.1"/>
    </source>
</evidence>
<dbReference type="Proteomes" id="UP000253065">
    <property type="component" value="Unassembled WGS sequence"/>
</dbReference>
<evidence type="ECO:0000313" key="3">
    <source>
        <dbReference type="EMBL" id="RCW29900.1"/>
    </source>
</evidence>
<feature type="compositionally biased region" description="Basic residues" evidence="1">
    <location>
        <begin position="32"/>
        <end position="42"/>
    </location>
</feature>
<sequence length="172" mass="19484">MKPVYTQYLSMKPWTVPCSLAVGSSTKPSENRKRRQHPRRKECHPTGEHHYSHYNEHQASKRSQQSTPATEPAYSLPKVFNKQGGSEKRKSQPQRIRRQIQHARLSIGMRGAERQYGPEYGAYTGCPADGKRGANSPGCKIRNLVSRAPTSVYAYIFGLKISERSFILGRPI</sequence>
<evidence type="ECO:0000256" key="1">
    <source>
        <dbReference type="SAM" id="MobiDB-lite"/>
    </source>
</evidence>
<dbReference type="EMBL" id="QNSA01000019">
    <property type="protein sequence ID" value="RBP68567.1"/>
    <property type="molecule type" value="Genomic_DNA"/>
</dbReference>
<organism evidence="3 4">
    <name type="scientific">Marinobacter nauticus</name>
    <name type="common">Marinobacter hydrocarbonoclasticus</name>
    <name type="synonym">Marinobacter aquaeolei</name>
    <dbReference type="NCBI Taxonomy" id="2743"/>
    <lineage>
        <taxon>Bacteria</taxon>
        <taxon>Pseudomonadati</taxon>
        <taxon>Pseudomonadota</taxon>
        <taxon>Gammaproteobacteria</taxon>
        <taxon>Pseudomonadales</taxon>
        <taxon>Marinobacteraceae</taxon>
        <taxon>Marinobacter</taxon>
    </lineage>
</organism>
<keyword evidence="5" id="KW-1185">Reference proteome</keyword>
<comment type="caution">
    <text evidence="3">The sequence shown here is derived from an EMBL/GenBank/DDBJ whole genome shotgun (WGS) entry which is preliminary data.</text>
</comment>
<feature type="region of interest" description="Disordered" evidence="1">
    <location>
        <begin position="20"/>
        <end position="98"/>
    </location>
</feature>
<dbReference type="Proteomes" id="UP000252795">
    <property type="component" value="Unassembled WGS sequence"/>
</dbReference>
<feature type="compositionally biased region" description="Basic and acidic residues" evidence="1">
    <location>
        <begin position="43"/>
        <end position="59"/>
    </location>
</feature>
<accession>A0A368UPD0</accession>
<dbReference type="AlphaFoldDB" id="A0A368UPD0"/>
<gene>
    <name evidence="3" type="ORF">DET51_11924</name>
    <name evidence="2" type="ORF">DET64_11924</name>
</gene>
<protein>
    <submittedName>
        <fullName evidence="3">Uncharacterized protein</fullName>
    </submittedName>
</protein>
<evidence type="ECO:0000313" key="5">
    <source>
        <dbReference type="Proteomes" id="UP000253065"/>
    </source>
</evidence>
<name>A0A368UPD0_MARNT</name>
<dbReference type="EMBL" id="QPJB01000019">
    <property type="protein sequence ID" value="RCW29900.1"/>
    <property type="molecule type" value="Genomic_DNA"/>
</dbReference>